<comment type="caution">
    <text evidence="2">The sequence shown here is derived from an EMBL/GenBank/DDBJ whole genome shotgun (WGS) entry which is preliminary data.</text>
</comment>
<dbReference type="Proteomes" id="UP001147782">
    <property type="component" value="Unassembled WGS sequence"/>
</dbReference>
<dbReference type="InterPro" id="IPR029058">
    <property type="entry name" value="AB_hydrolase_fold"/>
</dbReference>
<dbReference type="GO" id="GO:0017000">
    <property type="term" value="P:antibiotic biosynthetic process"/>
    <property type="evidence" value="ECO:0007669"/>
    <property type="project" value="UniProtKB-ARBA"/>
</dbReference>
<protein>
    <recommendedName>
        <fullName evidence="1">Dienelactone hydrolase domain-containing protein</fullName>
    </recommendedName>
</protein>
<feature type="domain" description="Dienelactone hydrolase" evidence="1">
    <location>
        <begin position="31"/>
        <end position="246"/>
    </location>
</feature>
<dbReference type="GO" id="GO:0072330">
    <property type="term" value="P:monocarboxylic acid biosynthetic process"/>
    <property type="evidence" value="ECO:0007669"/>
    <property type="project" value="UniProtKB-ARBA"/>
</dbReference>
<gene>
    <name evidence="2" type="ORF">N7496_008040</name>
</gene>
<dbReference type="OrthoDB" id="17560at2759"/>
<dbReference type="AlphaFoldDB" id="A0A9W9RYZ5"/>
<organism evidence="2 3">
    <name type="scientific">Penicillium cataractarum</name>
    <dbReference type="NCBI Taxonomy" id="2100454"/>
    <lineage>
        <taxon>Eukaryota</taxon>
        <taxon>Fungi</taxon>
        <taxon>Dikarya</taxon>
        <taxon>Ascomycota</taxon>
        <taxon>Pezizomycotina</taxon>
        <taxon>Eurotiomycetes</taxon>
        <taxon>Eurotiomycetidae</taxon>
        <taxon>Eurotiales</taxon>
        <taxon>Aspergillaceae</taxon>
        <taxon>Penicillium</taxon>
    </lineage>
</organism>
<dbReference type="RefSeq" id="XP_056553022.1">
    <property type="nucleotide sequence ID" value="XM_056700959.1"/>
</dbReference>
<keyword evidence="3" id="KW-1185">Reference proteome</keyword>
<proteinExistence type="predicted"/>
<dbReference type="EMBL" id="JAPZBS010000007">
    <property type="protein sequence ID" value="KAJ5368280.1"/>
    <property type="molecule type" value="Genomic_DNA"/>
</dbReference>
<evidence type="ECO:0000259" key="1">
    <source>
        <dbReference type="Pfam" id="PF01738"/>
    </source>
</evidence>
<name>A0A9W9RYZ5_9EURO</name>
<dbReference type="PANTHER" id="PTHR17630:SF44">
    <property type="entry name" value="PROTEIN AIM2"/>
    <property type="match status" value="1"/>
</dbReference>
<dbReference type="GO" id="GO:0016787">
    <property type="term" value="F:hydrolase activity"/>
    <property type="evidence" value="ECO:0007669"/>
    <property type="project" value="InterPro"/>
</dbReference>
<accession>A0A9W9RYZ5</accession>
<dbReference type="InterPro" id="IPR002925">
    <property type="entry name" value="Dienelactn_hydro"/>
</dbReference>
<dbReference type="Gene3D" id="3.40.50.1820">
    <property type="entry name" value="alpha/beta hydrolase"/>
    <property type="match status" value="1"/>
</dbReference>
<dbReference type="GeneID" id="81440138"/>
<dbReference type="SUPFAM" id="SSF53474">
    <property type="entry name" value="alpha/beta-Hydrolases"/>
    <property type="match status" value="1"/>
</dbReference>
<reference evidence="2" key="2">
    <citation type="journal article" date="2023" name="IMA Fungus">
        <title>Comparative genomic study of the Penicillium genus elucidates a diverse pangenome and 15 lateral gene transfer events.</title>
        <authorList>
            <person name="Petersen C."/>
            <person name="Sorensen T."/>
            <person name="Nielsen M.R."/>
            <person name="Sondergaard T.E."/>
            <person name="Sorensen J.L."/>
            <person name="Fitzpatrick D.A."/>
            <person name="Frisvad J.C."/>
            <person name="Nielsen K.L."/>
        </authorList>
    </citation>
    <scope>NUCLEOTIDE SEQUENCE</scope>
    <source>
        <strain evidence="2">IBT 29864</strain>
    </source>
</reference>
<sequence>MASNAPGNCCATGFKHEGNPAGELVNIRGVQNYIARPADQRSPEKVVIILSDIFGVSFINNQLLADDFAARGYLAIVPDLFKGDPIRFGDIEDIKVQLPSWFPNHQPIHVDPIVESTIQYVRDDLGATRVAAAGYCFGAKYVCRYLKDGGFDVGYLAHPSHVSHEELAPISGPLSIAASEIDEIFTTQLRHESEDILIKNGQPWQINLYGGVTHGFAVRTDLSNMSWKFAKEQAFVQAVDWFNHYLYVNEGKSFFFS</sequence>
<evidence type="ECO:0000313" key="2">
    <source>
        <dbReference type="EMBL" id="KAJ5368280.1"/>
    </source>
</evidence>
<evidence type="ECO:0000313" key="3">
    <source>
        <dbReference type="Proteomes" id="UP001147782"/>
    </source>
</evidence>
<dbReference type="PANTHER" id="PTHR17630">
    <property type="entry name" value="DIENELACTONE HYDROLASE"/>
    <property type="match status" value="1"/>
</dbReference>
<reference evidence="2" key="1">
    <citation type="submission" date="2022-11" db="EMBL/GenBank/DDBJ databases">
        <authorList>
            <person name="Petersen C."/>
        </authorList>
    </citation>
    <scope>NUCLEOTIDE SEQUENCE</scope>
    <source>
        <strain evidence="2">IBT 29864</strain>
    </source>
</reference>
<dbReference type="Pfam" id="PF01738">
    <property type="entry name" value="DLH"/>
    <property type="match status" value="1"/>
</dbReference>